<dbReference type="SUPFAM" id="SSF111126">
    <property type="entry name" value="Ligand-binding domain in the NO signalling and Golgi transport"/>
    <property type="match status" value="1"/>
</dbReference>
<accession>A0A1G8WKF8</accession>
<dbReference type="InterPro" id="IPR011644">
    <property type="entry name" value="Heme_NO-bd"/>
</dbReference>
<evidence type="ECO:0000259" key="1">
    <source>
        <dbReference type="Pfam" id="PF07700"/>
    </source>
</evidence>
<proteinExistence type="predicted"/>
<dbReference type="RefSeq" id="WP_093156457.1">
    <property type="nucleotide sequence ID" value="NZ_FNEK01000024.1"/>
</dbReference>
<dbReference type="InterPro" id="IPR038158">
    <property type="entry name" value="H-NOX_domain_sf"/>
</dbReference>
<dbReference type="Pfam" id="PF07700">
    <property type="entry name" value="HNOB"/>
    <property type="match status" value="1"/>
</dbReference>
<dbReference type="Proteomes" id="UP000199382">
    <property type="component" value="Unassembled WGS sequence"/>
</dbReference>
<gene>
    <name evidence="2" type="ORF">SAMN04488026_102427</name>
</gene>
<dbReference type="InterPro" id="IPR024096">
    <property type="entry name" value="NO_sig/Golgi_transp_ligand-bd"/>
</dbReference>
<reference evidence="2 3" key="1">
    <citation type="submission" date="2016-10" db="EMBL/GenBank/DDBJ databases">
        <authorList>
            <person name="de Groot N.N."/>
        </authorList>
    </citation>
    <scope>NUCLEOTIDE SEQUENCE [LARGE SCALE GENOMIC DNA]</scope>
    <source>
        <strain evidence="2 3">DSM 25294</strain>
    </source>
</reference>
<keyword evidence="3" id="KW-1185">Reference proteome</keyword>
<dbReference type="GO" id="GO:0020037">
    <property type="term" value="F:heme binding"/>
    <property type="evidence" value="ECO:0007669"/>
    <property type="project" value="InterPro"/>
</dbReference>
<dbReference type="STRING" id="571298.SAMN04488026_102427"/>
<dbReference type="AlphaFoldDB" id="A0A1G8WKF8"/>
<evidence type="ECO:0000313" key="3">
    <source>
        <dbReference type="Proteomes" id="UP000199382"/>
    </source>
</evidence>
<dbReference type="OrthoDB" id="7266652at2"/>
<name>A0A1G8WKF8_9RHOB</name>
<evidence type="ECO:0000313" key="2">
    <source>
        <dbReference type="EMBL" id="SDJ78809.1"/>
    </source>
</evidence>
<dbReference type="Gene3D" id="3.90.1520.10">
    <property type="entry name" value="H-NOX domain"/>
    <property type="match status" value="1"/>
</dbReference>
<feature type="domain" description="Heme NO-binding" evidence="1">
    <location>
        <begin position="2"/>
        <end position="161"/>
    </location>
</feature>
<sequence length="181" mass="20100">MKGVVFVELLAMAEDAFGEDVVDAVIDKADLAHGGAYTAVGNYPCAELVKIVDAFSDHSGLSPDLLQRKFGHWMMGFFAQHYPAFFENKSSSFEMLEAVDQEIHVEVLKLYPDAELPRFETDRTGEGQLQMVYSSPRPLVSFCHGLIEACVERFDETAEIAIEATPAQNNSTTFRIDITGR</sequence>
<protein>
    <submittedName>
        <fullName evidence="2">Haem-NO-binding</fullName>
    </submittedName>
</protein>
<organism evidence="2 3">
    <name type="scientific">Aliiruegeria lutimaris</name>
    <dbReference type="NCBI Taxonomy" id="571298"/>
    <lineage>
        <taxon>Bacteria</taxon>
        <taxon>Pseudomonadati</taxon>
        <taxon>Pseudomonadota</taxon>
        <taxon>Alphaproteobacteria</taxon>
        <taxon>Rhodobacterales</taxon>
        <taxon>Roseobacteraceae</taxon>
        <taxon>Aliiruegeria</taxon>
    </lineage>
</organism>
<dbReference type="EMBL" id="FNEK01000024">
    <property type="protein sequence ID" value="SDJ78809.1"/>
    <property type="molecule type" value="Genomic_DNA"/>
</dbReference>